<feature type="domain" description="Diphthamide synthase" evidence="1">
    <location>
        <begin position="20"/>
        <end position="225"/>
    </location>
</feature>
<dbReference type="Pfam" id="PF01902">
    <property type="entry name" value="Diphthami_syn_2"/>
    <property type="match status" value="1"/>
</dbReference>
<dbReference type="Proteomes" id="UP001054801">
    <property type="component" value="Chromosome"/>
</dbReference>
<dbReference type="InterPro" id="IPR002761">
    <property type="entry name" value="Diphthami_syn_dom"/>
</dbReference>
<name>A0ABY3STH5_9GAMM</name>
<dbReference type="Gene3D" id="3.40.50.620">
    <property type="entry name" value="HUPs"/>
    <property type="match status" value="1"/>
</dbReference>
<sequence length="241" mass="26612">MVVFAPVPLMLKRKRLTKRKTLLSWSSGKDSAWALHLLQQDPSIELVGLFTLIEQKHNRASMHDTRIEMLQHQADAAGLPLELVVLPDECSNEQYDAIMQAYIASAARNRVECMAFGDLFVSEIRQYRERQLQGSGISPLFPLWGMCTRYLVETMLAAGLHAHISSVDLNKLPAHLAGKRWSKDVIAGFPDGCHPCGENGEIHTVVVAGPMFNKPIPVSVGAVIERDGFAYADIIPQGLGV</sequence>
<gene>
    <name evidence="2" type="ORF">L2Y54_12355</name>
</gene>
<organism evidence="2 3">
    <name type="scientific">Thiothrix winogradskyi</name>
    <dbReference type="NCBI Taxonomy" id="96472"/>
    <lineage>
        <taxon>Bacteria</taxon>
        <taxon>Pseudomonadati</taxon>
        <taxon>Pseudomonadota</taxon>
        <taxon>Gammaproteobacteria</taxon>
        <taxon>Thiotrichales</taxon>
        <taxon>Thiotrichaceae</taxon>
        <taxon>Thiothrix</taxon>
    </lineage>
</organism>
<evidence type="ECO:0000313" key="2">
    <source>
        <dbReference type="EMBL" id="UJS22735.1"/>
    </source>
</evidence>
<accession>A0ABY3STH5</accession>
<reference evidence="2" key="1">
    <citation type="journal article" date="2022" name="Microorganisms">
        <title>Two New Species of Filamentous Sulfur Bacteria of the Genus Thiothrix, Thiothrix winogradskyi sp. nov. and 'Candidatus Thiothrix sulfatifontis' sp. nov.</title>
        <authorList>
            <person name="Ravin N.V."/>
            <person name="Rossetti S."/>
            <person name="Beletsky A.V."/>
            <person name="Kadnikov V.V."/>
            <person name="Rudenko T.S."/>
            <person name="Smolyakov D.D."/>
            <person name="Moskvitina M.I."/>
            <person name="Gureeva M.V."/>
            <person name="Mardanov A.V."/>
            <person name="Grabovich M.Y."/>
        </authorList>
    </citation>
    <scope>NUCLEOTIDE SEQUENCE</scope>
    <source>
        <strain evidence="2">CT3</strain>
    </source>
</reference>
<proteinExistence type="predicted"/>
<dbReference type="SUPFAM" id="SSF52402">
    <property type="entry name" value="Adenine nucleotide alpha hydrolases-like"/>
    <property type="match status" value="1"/>
</dbReference>
<evidence type="ECO:0000259" key="1">
    <source>
        <dbReference type="Pfam" id="PF01902"/>
    </source>
</evidence>
<dbReference type="Gene3D" id="3.90.1490.10">
    <property type="entry name" value="putative n-type atp pyrophosphatase, domain 2"/>
    <property type="match status" value="1"/>
</dbReference>
<dbReference type="GO" id="GO:0005524">
    <property type="term" value="F:ATP binding"/>
    <property type="evidence" value="ECO:0007669"/>
    <property type="project" value="UniProtKB-KW"/>
</dbReference>
<keyword evidence="2" id="KW-0547">Nucleotide-binding</keyword>
<keyword evidence="3" id="KW-1185">Reference proteome</keyword>
<keyword evidence="2" id="KW-0067">ATP-binding</keyword>
<dbReference type="EMBL" id="CP091244">
    <property type="protein sequence ID" value="UJS22735.1"/>
    <property type="molecule type" value="Genomic_DNA"/>
</dbReference>
<dbReference type="RefSeq" id="WP_236496419.1">
    <property type="nucleotide sequence ID" value="NZ_CP091244.1"/>
</dbReference>
<evidence type="ECO:0000313" key="3">
    <source>
        <dbReference type="Proteomes" id="UP001054801"/>
    </source>
</evidence>
<dbReference type="InterPro" id="IPR014729">
    <property type="entry name" value="Rossmann-like_a/b/a_fold"/>
</dbReference>
<protein>
    <submittedName>
        <fullName evidence="2">ATP-binding protein</fullName>
    </submittedName>
</protein>